<name>A0A1X7T7B8_AMPQE</name>
<dbReference type="InParanoid" id="A0A1X7T7B8"/>
<proteinExistence type="predicted"/>
<protein>
    <submittedName>
        <fullName evidence="1">Uncharacterized protein</fullName>
    </submittedName>
</protein>
<sequence>MSLLQENDSTMLILYHLFLFKIPSLINARFDNCSDNCEDDIKMLTEVATI</sequence>
<reference evidence="1" key="1">
    <citation type="submission" date="2017-05" db="UniProtKB">
        <authorList>
            <consortium name="EnsemblMetazoa"/>
        </authorList>
    </citation>
    <scope>IDENTIFICATION</scope>
</reference>
<accession>A0A1X7T7B8</accession>
<evidence type="ECO:0000313" key="1">
    <source>
        <dbReference type="EnsemblMetazoa" id="Aqu2.1.10434_001"/>
    </source>
</evidence>
<dbReference type="EnsemblMetazoa" id="Aqu2.1.10434_001">
    <property type="protein sequence ID" value="Aqu2.1.10434_001"/>
    <property type="gene ID" value="Aqu2.1.10434"/>
</dbReference>
<dbReference type="AlphaFoldDB" id="A0A1X7T7B8"/>
<organism evidence="1">
    <name type="scientific">Amphimedon queenslandica</name>
    <name type="common">Sponge</name>
    <dbReference type="NCBI Taxonomy" id="400682"/>
    <lineage>
        <taxon>Eukaryota</taxon>
        <taxon>Metazoa</taxon>
        <taxon>Porifera</taxon>
        <taxon>Demospongiae</taxon>
        <taxon>Heteroscleromorpha</taxon>
        <taxon>Haplosclerida</taxon>
        <taxon>Niphatidae</taxon>
        <taxon>Amphimedon</taxon>
    </lineage>
</organism>